<keyword evidence="3" id="KW-0645">Protease</keyword>
<dbReference type="SUPFAM" id="SSF56563">
    <property type="entry name" value="Major capsid protein gp5"/>
    <property type="match status" value="1"/>
</dbReference>
<dbReference type="OrthoDB" id="9786516at2"/>
<organism evidence="7 8">
    <name type="scientific">Paracoccus salipaludis</name>
    <dbReference type="NCBI Taxonomy" id="2032623"/>
    <lineage>
        <taxon>Bacteria</taxon>
        <taxon>Pseudomonadati</taxon>
        <taxon>Pseudomonadota</taxon>
        <taxon>Alphaproteobacteria</taxon>
        <taxon>Rhodobacterales</taxon>
        <taxon>Paracoccaceae</taxon>
        <taxon>Paracoccus</taxon>
    </lineage>
</organism>
<proteinExistence type="predicted"/>
<keyword evidence="8" id="KW-1185">Reference proteome</keyword>
<dbReference type="RefSeq" id="WP_095638677.1">
    <property type="nucleotide sequence ID" value="NZ_NSJZ01000001.1"/>
</dbReference>
<feature type="domain" description="Prohead serine protease" evidence="5">
    <location>
        <begin position="6"/>
        <end position="144"/>
    </location>
</feature>
<dbReference type="Pfam" id="PF04586">
    <property type="entry name" value="Peptidase_S78"/>
    <property type="match status" value="1"/>
</dbReference>
<evidence type="ECO:0000313" key="8">
    <source>
        <dbReference type="Proteomes" id="UP000218023"/>
    </source>
</evidence>
<dbReference type="EMBL" id="NSJZ01000001">
    <property type="protein sequence ID" value="PAU98958.1"/>
    <property type="molecule type" value="Genomic_DNA"/>
</dbReference>
<comment type="subcellular location">
    <subcellularLocation>
        <location evidence="1">Virion</location>
    </subcellularLocation>
</comment>
<keyword evidence="4" id="KW-0378">Hydrolase</keyword>
<dbReference type="AlphaFoldDB" id="A0A2A2GNM2"/>
<dbReference type="InterPro" id="IPR024455">
    <property type="entry name" value="Phage_capsid"/>
</dbReference>
<evidence type="ECO:0000256" key="2">
    <source>
        <dbReference type="ARBA" id="ARBA00022612"/>
    </source>
</evidence>
<keyword evidence="2" id="KW-1188">Viral release from host cell</keyword>
<dbReference type="Proteomes" id="UP000218023">
    <property type="component" value="Unassembled WGS sequence"/>
</dbReference>
<evidence type="ECO:0000259" key="5">
    <source>
        <dbReference type="Pfam" id="PF04586"/>
    </source>
</evidence>
<evidence type="ECO:0000256" key="1">
    <source>
        <dbReference type="ARBA" id="ARBA00004328"/>
    </source>
</evidence>
<comment type="caution">
    <text evidence="7">The sequence shown here is derived from an EMBL/GenBank/DDBJ whole genome shotgun (WGS) entry which is preliminary data.</text>
</comment>
<dbReference type="InterPro" id="IPR054612">
    <property type="entry name" value="Phage_capsid-like_C"/>
</dbReference>
<dbReference type="InterPro" id="IPR054613">
    <property type="entry name" value="Peptidase_S78_dom"/>
</dbReference>
<evidence type="ECO:0000256" key="4">
    <source>
        <dbReference type="ARBA" id="ARBA00022801"/>
    </source>
</evidence>
<dbReference type="Pfam" id="PF05065">
    <property type="entry name" value="Phage_capsid"/>
    <property type="match status" value="1"/>
</dbReference>
<gene>
    <name evidence="7" type="ORF">CK240_02190</name>
</gene>
<reference evidence="7 8" key="1">
    <citation type="submission" date="2017-09" db="EMBL/GenBank/DDBJ databases">
        <title>Paracoccus alkalisoli sp. nov., isolated from saline alkaline soil.</title>
        <authorList>
            <person name="Dong X."/>
            <person name="Zhang G."/>
        </authorList>
    </citation>
    <scope>NUCLEOTIDE SEQUENCE [LARGE SCALE GENOMIC DNA]</scope>
    <source>
        <strain evidence="7 8">WN007</strain>
    </source>
</reference>
<accession>A0A2A2GNM2</accession>
<feature type="domain" description="Phage capsid-like C-terminal" evidence="6">
    <location>
        <begin position="243"/>
        <end position="512"/>
    </location>
</feature>
<sequence>MSDRLELKAQITTEASGQITGIAWPYGTADRVGDVVEKGAFAFPTRLPILWAHDPAEAIGIWEQITDTPEGLTVKGRLLIEDVAKAREVHALIRAGAVTGLSVGFVTKAATPRPRGRTISAAELHEVSVVAIPCNPGAQITAIKAATPATIEHHGDIAPMENENLNPTQEAAPVANAPQIDLKAFDVLRARLDALEAKAARPGVAAPAIVAGDAERKAFTRFLQTGELDTKALTVANDAPRFVLAPEDVSSEFVRNLVEWSPVRSIADVRSTTSHTVQIPKRTGITNAKWKGETAAREASEPTFDEQEIAIKEINTYVDLSQWMLEDSANVEAEVRLALAEDFGQKEGLAFVKGGAAPEEPKGFLTAPGIAELKNGHATTLSPDALIRMAYSLPGAYRSRATWVMSGATLGLIRGMKDAQGQYLWQPSYQAGQPETILGRPVVELVDMPAVADAATPIVFGDFKAGFRIYDRVSLDVRVDPYTQATNGLVRFHARRRVGSDVVRPDAFRKLVMAA</sequence>
<evidence type="ECO:0000313" key="7">
    <source>
        <dbReference type="EMBL" id="PAU98958.1"/>
    </source>
</evidence>
<dbReference type="GO" id="GO:0008233">
    <property type="term" value="F:peptidase activity"/>
    <property type="evidence" value="ECO:0007669"/>
    <property type="project" value="UniProtKB-KW"/>
</dbReference>
<dbReference type="GO" id="GO:0006508">
    <property type="term" value="P:proteolysis"/>
    <property type="evidence" value="ECO:0007669"/>
    <property type="project" value="UniProtKB-KW"/>
</dbReference>
<dbReference type="Gene3D" id="3.30.2320.10">
    <property type="entry name" value="hypothetical protein PF0899 domain"/>
    <property type="match status" value="1"/>
</dbReference>
<protein>
    <submittedName>
        <fullName evidence="7">Phage major capsid protein</fullName>
    </submittedName>
</protein>
<name>A0A2A2GNM2_9RHOB</name>
<evidence type="ECO:0000259" key="6">
    <source>
        <dbReference type="Pfam" id="PF05065"/>
    </source>
</evidence>
<evidence type="ECO:0000256" key="3">
    <source>
        <dbReference type="ARBA" id="ARBA00022670"/>
    </source>
</evidence>
<dbReference type="Gene3D" id="3.30.2400.10">
    <property type="entry name" value="Major capsid protein gp5"/>
    <property type="match status" value="1"/>
</dbReference>
<dbReference type="NCBIfam" id="TIGR01543">
    <property type="entry name" value="proheadase_HK97"/>
    <property type="match status" value="1"/>
</dbReference>
<dbReference type="NCBIfam" id="TIGR01554">
    <property type="entry name" value="major_cap_HK97"/>
    <property type="match status" value="1"/>
</dbReference>
<dbReference type="InterPro" id="IPR006433">
    <property type="entry name" value="Prohead_protease"/>
</dbReference>